<sequence>MRGHRAAICFGLGRQRARLRTILPCMANTGNAALRAARQALGYRSQAALADALTDAARAIGLRIEVAARTVRRWESTDPPWPHPEHAAALEALFKRPTTELGFTPPWPNGQEGRVSREALGTNGIQQPARYRRVMVGAELPAAVAKNFVAITVAHRGMYWSLPAKQLHRSVSYHARMGSDLIPQIDVRATAPLARAVAESALLAGRLEFFDLQQPDEAQTSFVLALQAAHEAADALLGCAVLAHMAFIPAFSGEPKRAEEARERVRAARAFARRGNGNHELTAWLDAVEAEVETRFGNTRQALSLIRHAEQSYALHDPQEQPSPQWLDWFSPTRLAGFKANTLISAGNGREALATLRQVLDELPAESVKQRSVYLADAAAACVLEKLPEQACGFIEDALDGIGEHWYATTLDRIKVVRQDLRKWDSIPEVRALDERLYDWHTTVNSLSG</sequence>
<organism evidence="1 2">
    <name type="scientific">Nocardia fluminea</name>
    <dbReference type="NCBI Taxonomy" id="134984"/>
    <lineage>
        <taxon>Bacteria</taxon>
        <taxon>Bacillati</taxon>
        <taxon>Actinomycetota</taxon>
        <taxon>Actinomycetes</taxon>
        <taxon>Mycobacteriales</taxon>
        <taxon>Nocardiaceae</taxon>
        <taxon>Nocardia</taxon>
    </lineage>
</organism>
<comment type="caution">
    <text evidence="1">The sequence shown here is derived from an EMBL/GenBank/DDBJ whole genome shotgun (WGS) entry which is preliminary data.</text>
</comment>
<gene>
    <name evidence="1" type="ORF">ATK86_6576</name>
</gene>
<proteinExistence type="predicted"/>
<evidence type="ECO:0008006" key="3">
    <source>
        <dbReference type="Google" id="ProtNLM"/>
    </source>
</evidence>
<reference evidence="1 2" key="1">
    <citation type="submission" date="2017-12" db="EMBL/GenBank/DDBJ databases">
        <title>Sequencing the genomes of 1000 Actinobacteria strains.</title>
        <authorList>
            <person name="Klenk H.-P."/>
        </authorList>
    </citation>
    <scope>NUCLEOTIDE SEQUENCE [LARGE SCALE GENOMIC DNA]</scope>
    <source>
        <strain evidence="1 2">DSM 44489</strain>
    </source>
</reference>
<protein>
    <recommendedName>
        <fullName evidence="3">Transcriptional regulator</fullName>
    </recommendedName>
</protein>
<dbReference type="Proteomes" id="UP000233766">
    <property type="component" value="Unassembled WGS sequence"/>
</dbReference>
<keyword evidence="2" id="KW-1185">Reference proteome</keyword>
<name>A0A2N3VKE8_9NOCA</name>
<dbReference type="AlphaFoldDB" id="A0A2N3VKE8"/>
<evidence type="ECO:0000313" key="1">
    <source>
        <dbReference type="EMBL" id="PKV82091.1"/>
    </source>
</evidence>
<evidence type="ECO:0000313" key="2">
    <source>
        <dbReference type="Proteomes" id="UP000233766"/>
    </source>
</evidence>
<dbReference type="EMBL" id="PJMW01000002">
    <property type="protein sequence ID" value="PKV82091.1"/>
    <property type="molecule type" value="Genomic_DNA"/>
</dbReference>
<accession>A0A2N3VKE8</accession>